<sequence>MDKKIGVIELKFIEDISTDFEPTEKNSTVTNVVFVMKDGINDK</sequence>
<evidence type="ECO:0000313" key="2">
    <source>
        <dbReference type="Proteomes" id="UP001460072"/>
    </source>
</evidence>
<evidence type="ECO:0000313" key="1">
    <source>
        <dbReference type="EMBL" id="MEM0542941.1"/>
    </source>
</evidence>
<organism evidence="1 2">
    <name type="scientific">Flavobacterium aureirubrum</name>
    <dbReference type="NCBI Taxonomy" id="3133147"/>
    <lineage>
        <taxon>Bacteria</taxon>
        <taxon>Pseudomonadati</taxon>
        <taxon>Bacteroidota</taxon>
        <taxon>Flavobacteriia</taxon>
        <taxon>Flavobacteriales</taxon>
        <taxon>Flavobacteriaceae</taxon>
        <taxon>Flavobacterium</taxon>
    </lineage>
</organism>
<reference evidence="1 2" key="1">
    <citation type="submission" date="2024-03" db="EMBL/GenBank/DDBJ databases">
        <title>Two novel species of the genus Flavobacterium exhibiting potentially degradation of complex polysaccharides.</title>
        <authorList>
            <person name="Lian X."/>
        </authorList>
    </citation>
    <scope>NUCLEOTIDE SEQUENCE [LARGE SCALE GENOMIC DNA]</scope>
    <source>
        <strain evidence="2">j3</strain>
    </source>
</reference>
<name>A0ABU9N5F5_9FLAO</name>
<accession>A0ABU9N5F5</accession>
<dbReference type="RefSeq" id="WP_342696144.1">
    <property type="nucleotide sequence ID" value="NZ_JBCGDO010000012.1"/>
</dbReference>
<dbReference type="Proteomes" id="UP001460072">
    <property type="component" value="Unassembled WGS sequence"/>
</dbReference>
<keyword evidence="2" id="KW-1185">Reference proteome</keyword>
<dbReference type="EMBL" id="JBCGDO010000012">
    <property type="protein sequence ID" value="MEM0542941.1"/>
    <property type="molecule type" value="Genomic_DNA"/>
</dbReference>
<comment type="caution">
    <text evidence="1">The sequence shown here is derived from an EMBL/GenBank/DDBJ whole genome shotgun (WGS) entry which is preliminary data.</text>
</comment>
<protein>
    <submittedName>
        <fullName evidence="1">Uncharacterized protein</fullName>
    </submittedName>
</protein>
<gene>
    <name evidence="1" type="ORF">WFZ85_09940</name>
</gene>
<proteinExistence type="predicted"/>